<proteinExistence type="predicted"/>
<reference evidence="1" key="1">
    <citation type="submission" date="2018-06" db="EMBL/GenBank/DDBJ databases">
        <authorList>
            <person name="Zhirakovskaya E."/>
        </authorList>
    </citation>
    <scope>NUCLEOTIDE SEQUENCE</scope>
</reference>
<dbReference type="PANTHER" id="PTHR37023">
    <property type="entry name" value="TRANSPOSASE"/>
    <property type="match status" value="1"/>
</dbReference>
<protein>
    <submittedName>
        <fullName evidence="1">Uncharacterized protein</fullName>
    </submittedName>
</protein>
<dbReference type="PANTHER" id="PTHR37023:SF1">
    <property type="entry name" value="ISSOD25 TRANSPOSASE TNPA_ISSOD25"/>
    <property type="match status" value="1"/>
</dbReference>
<dbReference type="AlphaFoldDB" id="A0A3B1ARH8"/>
<accession>A0A3B1ARH8</accession>
<dbReference type="EMBL" id="UOFY01000008">
    <property type="protein sequence ID" value="VAX06342.1"/>
    <property type="molecule type" value="Genomic_DNA"/>
</dbReference>
<name>A0A3B1ARH8_9ZZZZ</name>
<sequence>MITFTVPKEVRDLIWQHQHPLYTLMFSCVWDTLQTFSQNDKQLSRTPGVIAVLHTHSRALDYHPHAHSMHTHSDH</sequence>
<gene>
    <name evidence="1" type="ORF">MNBD_GAMMA25-1818</name>
</gene>
<evidence type="ECO:0000313" key="1">
    <source>
        <dbReference type="EMBL" id="VAX06342.1"/>
    </source>
</evidence>
<organism evidence="1">
    <name type="scientific">hydrothermal vent metagenome</name>
    <dbReference type="NCBI Taxonomy" id="652676"/>
    <lineage>
        <taxon>unclassified sequences</taxon>
        <taxon>metagenomes</taxon>
        <taxon>ecological metagenomes</taxon>
    </lineage>
</organism>